<evidence type="ECO:0000313" key="1">
    <source>
        <dbReference type="EMBL" id="KAH3833743.1"/>
    </source>
</evidence>
<comment type="caution">
    <text evidence="1">The sequence shown here is derived from an EMBL/GenBank/DDBJ whole genome shotgun (WGS) entry which is preliminary data.</text>
</comment>
<dbReference type="Proteomes" id="UP000828390">
    <property type="component" value="Unassembled WGS sequence"/>
</dbReference>
<organism evidence="1 2">
    <name type="scientific">Dreissena polymorpha</name>
    <name type="common">Zebra mussel</name>
    <name type="synonym">Mytilus polymorpha</name>
    <dbReference type="NCBI Taxonomy" id="45954"/>
    <lineage>
        <taxon>Eukaryota</taxon>
        <taxon>Metazoa</taxon>
        <taxon>Spiralia</taxon>
        <taxon>Lophotrochozoa</taxon>
        <taxon>Mollusca</taxon>
        <taxon>Bivalvia</taxon>
        <taxon>Autobranchia</taxon>
        <taxon>Heteroconchia</taxon>
        <taxon>Euheterodonta</taxon>
        <taxon>Imparidentia</taxon>
        <taxon>Neoheterodontei</taxon>
        <taxon>Myida</taxon>
        <taxon>Dreissenoidea</taxon>
        <taxon>Dreissenidae</taxon>
        <taxon>Dreissena</taxon>
    </lineage>
</organism>
<dbReference type="EMBL" id="JAIWYP010000004">
    <property type="protein sequence ID" value="KAH3833743.1"/>
    <property type="molecule type" value="Genomic_DNA"/>
</dbReference>
<proteinExistence type="predicted"/>
<reference evidence="1" key="1">
    <citation type="journal article" date="2019" name="bioRxiv">
        <title>The Genome of the Zebra Mussel, Dreissena polymorpha: A Resource for Invasive Species Research.</title>
        <authorList>
            <person name="McCartney M.A."/>
            <person name="Auch B."/>
            <person name="Kono T."/>
            <person name="Mallez S."/>
            <person name="Zhang Y."/>
            <person name="Obille A."/>
            <person name="Becker A."/>
            <person name="Abrahante J.E."/>
            <person name="Garbe J."/>
            <person name="Badalamenti J.P."/>
            <person name="Herman A."/>
            <person name="Mangelson H."/>
            <person name="Liachko I."/>
            <person name="Sullivan S."/>
            <person name="Sone E.D."/>
            <person name="Koren S."/>
            <person name="Silverstein K.A.T."/>
            <person name="Beckman K.B."/>
            <person name="Gohl D.M."/>
        </authorList>
    </citation>
    <scope>NUCLEOTIDE SEQUENCE</scope>
    <source>
        <strain evidence="1">Duluth1</strain>
        <tissue evidence="1">Whole animal</tissue>
    </source>
</reference>
<accession>A0A9D4QJD7</accession>
<evidence type="ECO:0000313" key="2">
    <source>
        <dbReference type="Proteomes" id="UP000828390"/>
    </source>
</evidence>
<keyword evidence="2" id="KW-1185">Reference proteome</keyword>
<protein>
    <submittedName>
        <fullName evidence="1">Uncharacterized protein</fullName>
    </submittedName>
</protein>
<gene>
    <name evidence="1" type="ORF">DPMN_107059</name>
</gene>
<name>A0A9D4QJD7_DREPO</name>
<dbReference type="AlphaFoldDB" id="A0A9D4QJD7"/>
<sequence>MLAPPAFRQAFPSMAEKYHWTKELPNTVSLLNGLGSQAKPIETKEKDIYQLLDIVISD</sequence>
<reference evidence="1" key="2">
    <citation type="submission" date="2020-11" db="EMBL/GenBank/DDBJ databases">
        <authorList>
            <person name="McCartney M.A."/>
            <person name="Auch B."/>
            <person name="Kono T."/>
            <person name="Mallez S."/>
            <person name="Becker A."/>
            <person name="Gohl D.M."/>
            <person name="Silverstein K.A.T."/>
            <person name="Koren S."/>
            <person name="Bechman K.B."/>
            <person name="Herman A."/>
            <person name="Abrahante J.E."/>
            <person name="Garbe J."/>
        </authorList>
    </citation>
    <scope>NUCLEOTIDE SEQUENCE</scope>
    <source>
        <strain evidence="1">Duluth1</strain>
        <tissue evidence="1">Whole animal</tissue>
    </source>
</reference>